<comment type="caution">
    <text evidence="5">The sequence shown here is derived from an EMBL/GenBank/DDBJ whole genome shotgun (WGS) entry which is preliminary data.</text>
</comment>
<feature type="domain" description="Glycosyltransferase 2-like" evidence="4">
    <location>
        <begin position="247"/>
        <end position="360"/>
    </location>
</feature>
<comment type="similarity">
    <text evidence="1">Belongs to the glycosyltransferase 2 family.</text>
</comment>
<keyword evidence="2" id="KW-0328">Glycosyltransferase</keyword>
<reference evidence="5 6" key="1">
    <citation type="submission" date="2018-03" db="EMBL/GenBank/DDBJ databases">
        <title>Mesoflavibacter sp. HG37 and Mesoflavibacter sp. HG96 sp.nov., two marine bacteria isolated from seawater of Western Pacific Ocean.</title>
        <authorList>
            <person name="Cheng H."/>
            <person name="Wu Y.-H."/>
            <person name="Guo L.-L."/>
            <person name="Xu X.-W."/>
        </authorList>
    </citation>
    <scope>NUCLEOTIDE SEQUENCE [LARGE SCALE GENOMIC DNA]</scope>
    <source>
        <strain evidence="5 6">KCTC 42117</strain>
    </source>
</reference>
<dbReference type="Proteomes" id="UP000238430">
    <property type="component" value="Unassembled WGS sequence"/>
</dbReference>
<sequence>MIYLIHNNEQAVEVLDDHLQVMKVDFTSNQLTTQLFELASLYPKQLIAWCYLELKPSLNPDGFNKVFHHEKIMASFNPSNHNYLLDALGYVDRSYFYKANKSVMYPTWLMSSMVGGVHASVLHTVRHHIDISSNFNYFLLSFAKQGMPQGLFCYSSPELLLKDTIVEVKKVAFEEATEAILFKFVKQHYKWVWVFFLALAYVVYEKQLPIVALLKSLFFKQQHLDFNLEKLKINSLKQVNSTSTVDVIIPTIGRKQYLYDVLVDLSKQTLLPKTVVIVEQNPEPNSISELDYLTIQDWPFVIDHTFTHQTGVCNARNIALSKTQSEWVLLGDDDNRFDANLIENLLDSAINYGIKAATTVYLQPHEKQTFMDTAQTSIFGAGNTLIHSSLLKTVKFDMRYEFNYGEDTDFGMQIRYQGEDVVFFSDIKITHLKAPFGGYRTKVKQLWEDDLIQPKPSPTIYLLQSTYFTPKQLNGYQLLLGLKEYKGSNIKNPFKFVKQFKAKWKKSAEWSQILTQSINA</sequence>
<evidence type="ECO:0000256" key="2">
    <source>
        <dbReference type="ARBA" id="ARBA00022676"/>
    </source>
</evidence>
<evidence type="ECO:0000313" key="5">
    <source>
        <dbReference type="EMBL" id="PSG89342.1"/>
    </source>
</evidence>
<dbReference type="RefSeq" id="WP_106679532.1">
    <property type="nucleotide sequence ID" value="NZ_JACHWV010000003.1"/>
</dbReference>
<organism evidence="5 6">
    <name type="scientific">Mesoflavibacter zeaxanthinifaciens subsp. sabulilitoris</name>
    <dbReference type="NCBI Taxonomy" id="1520893"/>
    <lineage>
        <taxon>Bacteria</taxon>
        <taxon>Pseudomonadati</taxon>
        <taxon>Bacteroidota</taxon>
        <taxon>Flavobacteriia</taxon>
        <taxon>Flavobacteriales</taxon>
        <taxon>Flavobacteriaceae</taxon>
        <taxon>Mesoflavibacter</taxon>
    </lineage>
</organism>
<dbReference type="PANTHER" id="PTHR43179">
    <property type="entry name" value="RHAMNOSYLTRANSFERASE WBBL"/>
    <property type="match status" value="1"/>
</dbReference>
<dbReference type="InterPro" id="IPR029044">
    <property type="entry name" value="Nucleotide-diphossugar_trans"/>
</dbReference>
<evidence type="ECO:0000256" key="3">
    <source>
        <dbReference type="ARBA" id="ARBA00022679"/>
    </source>
</evidence>
<keyword evidence="6" id="KW-1185">Reference proteome</keyword>
<evidence type="ECO:0000313" key="6">
    <source>
        <dbReference type="Proteomes" id="UP000238430"/>
    </source>
</evidence>
<keyword evidence="3 5" id="KW-0808">Transferase</keyword>
<evidence type="ECO:0000259" key="4">
    <source>
        <dbReference type="Pfam" id="PF00535"/>
    </source>
</evidence>
<dbReference type="EMBL" id="PXOT01000024">
    <property type="protein sequence ID" value="PSG89342.1"/>
    <property type="molecule type" value="Genomic_DNA"/>
</dbReference>
<proteinExistence type="inferred from homology"/>
<evidence type="ECO:0000256" key="1">
    <source>
        <dbReference type="ARBA" id="ARBA00006739"/>
    </source>
</evidence>
<dbReference type="OrthoDB" id="1326385at2"/>
<protein>
    <submittedName>
        <fullName evidence="5">Glycosyltransferase family 2 protein</fullName>
    </submittedName>
</protein>
<dbReference type="Pfam" id="PF00535">
    <property type="entry name" value="Glycos_transf_2"/>
    <property type="match status" value="1"/>
</dbReference>
<gene>
    <name evidence="5" type="ORF">C7H61_10340</name>
</gene>
<dbReference type="GO" id="GO:0016757">
    <property type="term" value="F:glycosyltransferase activity"/>
    <property type="evidence" value="ECO:0007669"/>
    <property type="project" value="UniProtKB-KW"/>
</dbReference>
<accession>A0A2T1NB31</accession>
<dbReference type="AlphaFoldDB" id="A0A2T1NB31"/>
<dbReference type="InterPro" id="IPR001173">
    <property type="entry name" value="Glyco_trans_2-like"/>
</dbReference>
<name>A0A2T1NB31_9FLAO</name>
<dbReference type="PANTHER" id="PTHR43179:SF12">
    <property type="entry name" value="GALACTOFURANOSYLTRANSFERASE GLFT2"/>
    <property type="match status" value="1"/>
</dbReference>
<dbReference type="SUPFAM" id="SSF53448">
    <property type="entry name" value="Nucleotide-diphospho-sugar transferases"/>
    <property type="match status" value="1"/>
</dbReference>
<dbReference type="Gene3D" id="3.90.550.10">
    <property type="entry name" value="Spore Coat Polysaccharide Biosynthesis Protein SpsA, Chain A"/>
    <property type="match status" value="1"/>
</dbReference>